<reference evidence="4" key="1">
    <citation type="submission" date="2018-05" db="EMBL/GenBank/DDBJ databases">
        <title>Zavarzinia sp. HR-AS.</title>
        <authorList>
            <person name="Lee Y."/>
            <person name="Jeon C.O."/>
        </authorList>
    </citation>
    <scope>NUCLEOTIDE SEQUENCE [LARGE SCALE GENOMIC DNA]</scope>
    <source>
        <strain evidence="4">DSM 1231</strain>
    </source>
</reference>
<keyword evidence="4" id="KW-1185">Reference proteome</keyword>
<dbReference type="EMBL" id="QGLF01000003">
    <property type="protein sequence ID" value="PWR20831.1"/>
    <property type="molecule type" value="Genomic_DNA"/>
</dbReference>
<feature type="transmembrane region" description="Helical" evidence="2">
    <location>
        <begin position="61"/>
        <end position="78"/>
    </location>
</feature>
<proteinExistence type="predicted"/>
<comment type="caution">
    <text evidence="3">The sequence shown here is derived from an EMBL/GenBank/DDBJ whole genome shotgun (WGS) entry which is preliminary data.</text>
</comment>
<name>A0A317E2K1_9PROT</name>
<evidence type="ECO:0000313" key="4">
    <source>
        <dbReference type="Proteomes" id="UP000246077"/>
    </source>
</evidence>
<dbReference type="AlphaFoldDB" id="A0A317E2K1"/>
<accession>A0A317E2K1</accession>
<dbReference type="OrthoDB" id="7282600at2"/>
<feature type="region of interest" description="Disordered" evidence="1">
    <location>
        <begin position="1"/>
        <end position="50"/>
    </location>
</feature>
<gene>
    <name evidence="3" type="ORF">DKG75_12630</name>
</gene>
<keyword evidence="2" id="KW-1133">Transmembrane helix</keyword>
<feature type="transmembrane region" description="Helical" evidence="2">
    <location>
        <begin position="114"/>
        <end position="132"/>
    </location>
</feature>
<evidence type="ECO:0000256" key="2">
    <source>
        <dbReference type="SAM" id="Phobius"/>
    </source>
</evidence>
<protein>
    <submittedName>
        <fullName evidence="3">Uncharacterized protein</fullName>
    </submittedName>
</protein>
<keyword evidence="2" id="KW-0472">Membrane</keyword>
<feature type="compositionally biased region" description="Basic and acidic residues" evidence="1">
    <location>
        <begin position="1"/>
        <end position="22"/>
    </location>
</feature>
<keyword evidence="2" id="KW-0812">Transmembrane</keyword>
<feature type="transmembrane region" description="Helical" evidence="2">
    <location>
        <begin position="84"/>
        <end position="102"/>
    </location>
</feature>
<dbReference type="Proteomes" id="UP000246077">
    <property type="component" value="Unassembled WGS sequence"/>
</dbReference>
<evidence type="ECO:0000256" key="1">
    <source>
        <dbReference type="SAM" id="MobiDB-lite"/>
    </source>
</evidence>
<organism evidence="3 4">
    <name type="scientific">Zavarzinia compransoris</name>
    <dbReference type="NCBI Taxonomy" id="1264899"/>
    <lineage>
        <taxon>Bacteria</taxon>
        <taxon>Pseudomonadati</taxon>
        <taxon>Pseudomonadota</taxon>
        <taxon>Alphaproteobacteria</taxon>
        <taxon>Rhodospirillales</taxon>
        <taxon>Zavarziniaceae</taxon>
        <taxon>Zavarzinia</taxon>
    </lineage>
</organism>
<sequence>MAEGRPDSEDKPGADRPEDHGQGADIIPFRPRPQPPAPRSGTAGRGPVIGPRSRIAGRLRLGEAATFGALFALVALLVEEPVRALPFLLLGFGIAAFSWFTIAPRRGPIDNGTVFVAALASALAGWLAYALVKSIGAGGGALTVFEMFVGGIAYAMVVAWPVGIAAGFVVRRLALQWRPAGRG</sequence>
<evidence type="ECO:0000313" key="3">
    <source>
        <dbReference type="EMBL" id="PWR20831.1"/>
    </source>
</evidence>
<feature type="transmembrane region" description="Helical" evidence="2">
    <location>
        <begin position="152"/>
        <end position="170"/>
    </location>
</feature>
<dbReference type="RefSeq" id="WP_109921475.1">
    <property type="nucleotide sequence ID" value="NZ_QGLF01000003.1"/>
</dbReference>